<keyword evidence="3" id="KW-1185">Reference proteome</keyword>
<proteinExistence type="predicted"/>
<evidence type="ECO:0000256" key="1">
    <source>
        <dbReference type="SAM" id="MobiDB-lite"/>
    </source>
</evidence>
<comment type="caution">
    <text evidence="2">The sequence shown here is derived from an EMBL/GenBank/DDBJ whole genome shotgun (WGS) entry which is preliminary data.</text>
</comment>
<gene>
    <name evidence="2" type="ORF">PIB30_006637</name>
</gene>
<protein>
    <submittedName>
        <fullName evidence="2">Uncharacterized protein</fullName>
    </submittedName>
</protein>
<feature type="region of interest" description="Disordered" evidence="1">
    <location>
        <begin position="1"/>
        <end position="45"/>
    </location>
</feature>
<dbReference type="Proteomes" id="UP001341840">
    <property type="component" value="Unassembled WGS sequence"/>
</dbReference>
<sequence length="115" mass="13033">MKRKQTSGGRNGTTAEQHRRGDIDDKDNTQAAAARGRDKRRRSRCEAVKLTNSTLKSKELKMEAGCCPVFKNRASYRFLVKLAGPIQLLPVFYQVRSFDHVEPARGPVFRSDRPV</sequence>
<organism evidence="2 3">
    <name type="scientific">Stylosanthes scabra</name>
    <dbReference type="NCBI Taxonomy" id="79078"/>
    <lineage>
        <taxon>Eukaryota</taxon>
        <taxon>Viridiplantae</taxon>
        <taxon>Streptophyta</taxon>
        <taxon>Embryophyta</taxon>
        <taxon>Tracheophyta</taxon>
        <taxon>Spermatophyta</taxon>
        <taxon>Magnoliopsida</taxon>
        <taxon>eudicotyledons</taxon>
        <taxon>Gunneridae</taxon>
        <taxon>Pentapetalae</taxon>
        <taxon>rosids</taxon>
        <taxon>fabids</taxon>
        <taxon>Fabales</taxon>
        <taxon>Fabaceae</taxon>
        <taxon>Papilionoideae</taxon>
        <taxon>50 kb inversion clade</taxon>
        <taxon>dalbergioids sensu lato</taxon>
        <taxon>Dalbergieae</taxon>
        <taxon>Pterocarpus clade</taxon>
        <taxon>Stylosanthes</taxon>
    </lineage>
</organism>
<accession>A0ABU6Q5J2</accession>
<feature type="compositionally biased region" description="Basic and acidic residues" evidence="1">
    <location>
        <begin position="16"/>
        <end position="28"/>
    </location>
</feature>
<reference evidence="2 3" key="1">
    <citation type="journal article" date="2023" name="Plants (Basel)">
        <title>Bridging the Gap: Combining Genomics and Transcriptomics Approaches to Understand Stylosanthes scabra, an Orphan Legume from the Brazilian Caatinga.</title>
        <authorList>
            <person name="Ferreira-Neto J.R.C."/>
            <person name="da Silva M.D."/>
            <person name="Binneck E."/>
            <person name="de Melo N.F."/>
            <person name="da Silva R.H."/>
            <person name="de Melo A.L.T.M."/>
            <person name="Pandolfi V."/>
            <person name="Bustamante F.O."/>
            <person name="Brasileiro-Vidal A.C."/>
            <person name="Benko-Iseppon A.M."/>
        </authorList>
    </citation>
    <scope>NUCLEOTIDE SEQUENCE [LARGE SCALE GENOMIC DNA]</scope>
    <source>
        <tissue evidence="2">Leaves</tissue>
    </source>
</reference>
<evidence type="ECO:0000313" key="2">
    <source>
        <dbReference type="EMBL" id="MED6106693.1"/>
    </source>
</evidence>
<name>A0ABU6Q5J2_9FABA</name>
<feature type="compositionally biased region" description="Polar residues" evidence="1">
    <location>
        <begin position="1"/>
        <end position="15"/>
    </location>
</feature>
<dbReference type="EMBL" id="JASCZI010000014">
    <property type="protein sequence ID" value="MED6106693.1"/>
    <property type="molecule type" value="Genomic_DNA"/>
</dbReference>
<evidence type="ECO:0000313" key="3">
    <source>
        <dbReference type="Proteomes" id="UP001341840"/>
    </source>
</evidence>